<dbReference type="PRINTS" id="PR01167">
    <property type="entry name" value="INSADHFAMILY"/>
</dbReference>
<evidence type="ECO:0000256" key="2">
    <source>
        <dbReference type="ARBA" id="ARBA00023002"/>
    </source>
</evidence>
<dbReference type="Proteomes" id="UP001152799">
    <property type="component" value="Chromosome 11"/>
</dbReference>
<protein>
    <submittedName>
        <fullName evidence="3">Uncharacterized protein</fullName>
    </submittedName>
</protein>
<organism evidence="3 4">
    <name type="scientific">Ceutorhynchus assimilis</name>
    <name type="common">cabbage seed weevil</name>
    <dbReference type="NCBI Taxonomy" id="467358"/>
    <lineage>
        <taxon>Eukaryota</taxon>
        <taxon>Metazoa</taxon>
        <taxon>Ecdysozoa</taxon>
        <taxon>Arthropoda</taxon>
        <taxon>Hexapoda</taxon>
        <taxon>Insecta</taxon>
        <taxon>Pterygota</taxon>
        <taxon>Neoptera</taxon>
        <taxon>Endopterygota</taxon>
        <taxon>Coleoptera</taxon>
        <taxon>Polyphaga</taxon>
        <taxon>Cucujiformia</taxon>
        <taxon>Curculionidae</taxon>
        <taxon>Ceutorhynchinae</taxon>
        <taxon>Ceutorhynchus</taxon>
    </lineage>
</organism>
<name>A0A9N9MCB2_9CUCU</name>
<evidence type="ECO:0000313" key="4">
    <source>
        <dbReference type="Proteomes" id="UP001152799"/>
    </source>
</evidence>
<comment type="similarity">
    <text evidence="1">Belongs to the short-chain dehydrogenases/reductases (SDR) family.</text>
</comment>
<sequence>MFFIRFSRLQKLSPPRIFLRKFSRPADCPHTESGEKRPYNTPDCSKVIVVGGTGAVGLATATQLLCSKASHIALIDTDTCKGRDAVYSLNCAFGKGKAVFIKADVTNKCEIHDALRRARSEFKKIDAIVNAFGVWNGKKWEEEIQVNLVGTINVNEYASQIISNPKGFVLNIIGLPGIEIFSPSPTIGATNLAVVAYTQARGHERNECISGIRTVALCCGVTESNFSKGVESKTCCPQTGNDLKKYLEEEACWQKPEVVAKAVVEVLKFAPSGTVWVVEGSRLFSLKWPDSKTFRTLENQFI</sequence>
<dbReference type="InterPro" id="IPR036291">
    <property type="entry name" value="NAD(P)-bd_dom_sf"/>
</dbReference>
<dbReference type="PANTHER" id="PTHR44229:SF8">
    <property type="entry name" value="ALCOHOL DEHYDROGENASE-RELATED"/>
    <property type="match status" value="1"/>
</dbReference>
<keyword evidence="2" id="KW-0560">Oxidoreductase</keyword>
<dbReference type="GO" id="GO:0005737">
    <property type="term" value="C:cytoplasm"/>
    <property type="evidence" value="ECO:0007669"/>
    <property type="project" value="TreeGrafter"/>
</dbReference>
<accession>A0A9N9MCB2</accession>
<dbReference type="SUPFAM" id="SSF51735">
    <property type="entry name" value="NAD(P)-binding Rossmann-fold domains"/>
    <property type="match status" value="1"/>
</dbReference>
<keyword evidence="4" id="KW-1185">Reference proteome</keyword>
<reference evidence="3" key="1">
    <citation type="submission" date="2022-01" db="EMBL/GenBank/DDBJ databases">
        <authorList>
            <person name="King R."/>
        </authorList>
    </citation>
    <scope>NUCLEOTIDE SEQUENCE</scope>
</reference>
<gene>
    <name evidence="3" type="ORF">CEUTPL_LOCUS2629</name>
</gene>
<evidence type="ECO:0000313" key="3">
    <source>
        <dbReference type="EMBL" id="CAG9761939.1"/>
    </source>
</evidence>
<dbReference type="EMBL" id="OU892287">
    <property type="protein sequence ID" value="CAG9761939.1"/>
    <property type="molecule type" value="Genomic_DNA"/>
</dbReference>
<dbReference type="PANTHER" id="PTHR44229">
    <property type="entry name" value="15-HYDROXYPROSTAGLANDIN DEHYDROGENASE [NAD(+)]"/>
    <property type="match status" value="1"/>
</dbReference>
<dbReference type="AlphaFoldDB" id="A0A9N9MCB2"/>
<dbReference type="Pfam" id="PF00106">
    <property type="entry name" value="adh_short"/>
    <property type="match status" value="1"/>
</dbReference>
<dbReference type="Gene3D" id="3.40.50.720">
    <property type="entry name" value="NAD(P)-binding Rossmann-like Domain"/>
    <property type="match status" value="1"/>
</dbReference>
<proteinExistence type="inferred from homology"/>
<dbReference type="OrthoDB" id="417891at2759"/>
<dbReference type="InterPro" id="IPR002347">
    <property type="entry name" value="SDR_fam"/>
</dbReference>
<dbReference type="GO" id="GO:0016616">
    <property type="term" value="F:oxidoreductase activity, acting on the CH-OH group of donors, NAD or NADP as acceptor"/>
    <property type="evidence" value="ECO:0007669"/>
    <property type="project" value="TreeGrafter"/>
</dbReference>
<evidence type="ECO:0000256" key="1">
    <source>
        <dbReference type="ARBA" id="ARBA00006484"/>
    </source>
</evidence>